<evidence type="ECO:0000313" key="3">
    <source>
        <dbReference type="Proteomes" id="UP000887575"/>
    </source>
</evidence>
<feature type="transmembrane region" description="Helical" evidence="2">
    <location>
        <begin position="167"/>
        <end position="195"/>
    </location>
</feature>
<feature type="transmembrane region" description="Helical" evidence="2">
    <location>
        <begin position="141"/>
        <end position="160"/>
    </location>
</feature>
<keyword evidence="2" id="KW-0472">Membrane</keyword>
<feature type="transmembrane region" description="Helical" evidence="2">
    <location>
        <begin position="116"/>
        <end position="135"/>
    </location>
</feature>
<accession>A0AAF3FLC7</accession>
<feature type="region of interest" description="Disordered" evidence="1">
    <location>
        <begin position="1"/>
        <end position="55"/>
    </location>
</feature>
<sequence>MHNSREECGLEPGCSTSSNNTTQYENLRPPGILRYSRNNHNDRANGGSYSSRPDLPARYNYEKDFLAPTSTTARSDPEMTRLNNKDFPMTLLKPLPSSPIFFYFCGKCHVATLTKIISLIYLAVYGFLITLLLFVGHATSVMFAALFFGSVAYSTIYGAFKGSKLCLIPFLFLQGILIFYALLLLVMCVYAVFYHESYLFTLLNEQHIPFNIHPVNVFIAFISFLLVLIGPLVISAHIVYLDYVFISELDEVLDMVKELNEVMSKDDPSPPHF</sequence>
<evidence type="ECO:0000256" key="1">
    <source>
        <dbReference type="SAM" id="MobiDB-lite"/>
    </source>
</evidence>
<organism evidence="3 4">
    <name type="scientific">Mesorhabditis belari</name>
    <dbReference type="NCBI Taxonomy" id="2138241"/>
    <lineage>
        <taxon>Eukaryota</taxon>
        <taxon>Metazoa</taxon>
        <taxon>Ecdysozoa</taxon>
        <taxon>Nematoda</taxon>
        <taxon>Chromadorea</taxon>
        <taxon>Rhabditida</taxon>
        <taxon>Rhabditina</taxon>
        <taxon>Rhabditomorpha</taxon>
        <taxon>Rhabditoidea</taxon>
        <taxon>Rhabditidae</taxon>
        <taxon>Mesorhabditinae</taxon>
        <taxon>Mesorhabditis</taxon>
    </lineage>
</organism>
<name>A0AAF3FLC7_9BILA</name>
<protein>
    <submittedName>
        <fullName evidence="4">Uncharacterized protein</fullName>
    </submittedName>
</protein>
<evidence type="ECO:0000313" key="4">
    <source>
        <dbReference type="WBParaSite" id="MBELARI_LOCUS7461"/>
    </source>
</evidence>
<reference evidence="4" key="1">
    <citation type="submission" date="2024-02" db="UniProtKB">
        <authorList>
            <consortium name="WormBaseParasite"/>
        </authorList>
    </citation>
    <scope>IDENTIFICATION</scope>
</reference>
<feature type="transmembrane region" description="Helical" evidence="2">
    <location>
        <begin position="215"/>
        <end position="240"/>
    </location>
</feature>
<evidence type="ECO:0000256" key="2">
    <source>
        <dbReference type="SAM" id="Phobius"/>
    </source>
</evidence>
<keyword evidence="3" id="KW-1185">Reference proteome</keyword>
<keyword evidence="2" id="KW-1133">Transmembrane helix</keyword>
<proteinExistence type="predicted"/>
<dbReference type="AlphaFoldDB" id="A0AAF3FLC7"/>
<keyword evidence="2" id="KW-0812">Transmembrane</keyword>
<dbReference type="WBParaSite" id="MBELARI_LOCUS7461">
    <property type="protein sequence ID" value="MBELARI_LOCUS7461"/>
    <property type="gene ID" value="MBELARI_LOCUS7461"/>
</dbReference>
<dbReference type="Proteomes" id="UP000887575">
    <property type="component" value="Unassembled WGS sequence"/>
</dbReference>
<feature type="compositionally biased region" description="Polar residues" evidence="1">
    <location>
        <begin position="14"/>
        <end position="25"/>
    </location>
</feature>